<proteinExistence type="predicted"/>
<feature type="chain" id="PRO_5002061785" evidence="2">
    <location>
        <begin position="19"/>
        <end position="61"/>
    </location>
</feature>
<accession>A0A0B1SRC1</accession>
<feature type="signal peptide" evidence="2">
    <location>
        <begin position="1"/>
        <end position="18"/>
    </location>
</feature>
<evidence type="ECO:0000256" key="2">
    <source>
        <dbReference type="SAM" id="SignalP"/>
    </source>
</evidence>
<keyword evidence="4" id="KW-1185">Reference proteome</keyword>
<evidence type="ECO:0000256" key="1">
    <source>
        <dbReference type="SAM" id="MobiDB-lite"/>
    </source>
</evidence>
<feature type="compositionally biased region" description="Polar residues" evidence="1">
    <location>
        <begin position="23"/>
        <end position="41"/>
    </location>
</feature>
<evidence type="ECO:0000313" key="3">
    <source>
        <dbReference type="EMBL" id="KHJ85735.1"/>
    </source>
</evidence>
<dbReference type="Proteomes" id="UP000053660">
    <property type="component" value="Unassembled WGS sequence"/>
</dbReference>
<feature type="region of interest" description="Disordered" evidence="1">
    <location>
        <begin position="22"/>
        <end position="44"/>
    </location>
</feature>
<keyword evidence="2" id="KW-0732">Signal</keyword>
<organism evidence="3 4">
    <name type="scientific">Oesophagostomum dentatum</name>
    <name type="common">Nodular worm</name>
    <dbReference type="NCBI Taxonomy" id="61180"/>
    <lineage>
        <taxon>Eukaryota</taxon>
        <taxon>Metazoa</taxon>
        <taxon>Ecdysozoa</taxon>
        <taxon>Nematoda</taxon>
        <taxon>Chromadorea</taxon>
        <taxon>Rhabditida</taxon>
        <taxon>Rhabditina</taxon>
        <taxon>Rhabditomorpha</taxon>
        <taxon>Strongyloidea</taxon>
        <taxon>Strongylidae</taxon>
        <taxon>Oesophagostomum</taxon>
    </lineage>
</organism>
<reference evidence="3 4" key="1">
    <citation type="submission" date="2014-03" db="EMBL/GenBank/DDBJ databases">
        <title>Draft genome of the hookworm Oesophagostomum dentatum.</title>
        <authorList>
            <person name="Mitreva M."/>
        </authorList>
    </citation>
    <scope>NUCLEOTIDE SEQUENCE [LARGE SCALE GENOMIC DNA]</scope>
    <source>
        <strain evidence="3 4">OD-Hann</strain>
    </source>
</reference>
<gene>
    <name evidence="3" type="ORF">OESDEN_14531</name>
</gene>
<name>A0A0B1SRC1_OESDE</name>
<dbReference type="AlphaFoldDB" id="A0A0B1SRC1"/>
<protein>
    <submittedName>
        <fullName evidence="3">Uncharacterized protein</fullName>
    </submittedName>
</protein>
<dbReference type="EMBL" id="KN562770">
    <property type="protein sequence ID" value="KHJ85735.1"/>
    <property type="molecule type" value="Genomic_DNA"/>
</dbReference>
<sequence length="61" mass="6412">MNRAIVFSLLLLIHAFVAEESPLDSSNGLSPGSKPLNSSKTGQKKNYKFIGGALQVAAGTH</sequence>
<evidence type="ECO:0000313" key="4">
    <source>
        <dbReference type="Proteomes" id="UP000053660"/>
    </source>
</evidence>